<dbReference type="SUPFAM" id="SSF54928">
    <property type="entry name" value="RNA-binding domain, RBD"/>
    <property type="match status" value="1"/>
</dbReference>
<dbReference type="AlphaFoldDB" id="A0AAP0H5E0"/>
<evidence type="ECO:0000313" key="4">
    <source>
        <dbReference type="EMBL" id="KAK9073529.1"/>
    </source>
</evidence>
<dbReference type="InterPro" id="IPR012677">
    <property type="entry name" value="Nucleotide-bd_a/b_plait_sf"/>
</dbReference>
<accession>A0AAP0H5E0</accession>
<sequence length="585" mass="65637">MENRRKPIPEAIQRRITKIFVTNLPEGCSGADLASNVRVFGQIFDLYIARKRDKGGNRFGFISMLDVKDCSELLKSLRNIRMGNNKLWFNVARFVLEDGEVNMQRDEPTVKKAGNAMPKDGMTQQGSKFDSGEMTFKDMLVGKTISIDDKVNGLSGLHERAIVGRMIDVEAMKRIYLFLHEICPGFGTVQYLGGLDLLISFDDPDMAALVFEAAKSDTTWFSSVCLWKGQSLSFERLAWLKVKGIPLHLFTNEVLNLVGGMFGRVVYKASKLESDPDLSFDYVGILVGDGKKLFEEVILEWKSRKFRVWINEELGDWIPEFYPVLPNVNQETNVVHVDDNQETNVDLNVEESNEKDVDEETPLPEVVPESMSGEINNCNGNEEFLERNDEDINAGINCQSTPILEEVISEFVPAINFNFEQPILKDSITGSNTKVVKRKKCKKSEMGRPSNTYTSSNESQRIGKKPKKKNIDLFGLNGLLGISDHDLSSDEECSDDDQVNSLGLNLNPSDFDKPVQRTPTEAPSTHHEVLNDSTVGELEARVNFLQQQEAEATKAMGVKLGVNLEQQHNLILESIIVEGLQKGNK</sequence>
<comment type="caution">
    <text evidence="4">The sequence shown here is derived from an EMBL/GenBank/DDBJ whole genome shotgun (WGS) entry which is preliminary data.</text>
</comment>
<feature type="region of interest" description="Disordered" evidence="2">
    <location>
        <begin position="505"/>
        <end position="528"/>
    </location>
</feature>
<dbReference type="Gene3D" id="3.30.70.330">
    <property type="match status" value="1"/>
</dbReference>
<dbReference type="Pfam" id="PF00076">
    <property type="entry name" value="RRM_1"/>
    <property type="match status" value="1"/>
</dbReference>
<feature type="region of interest" description="Disordered" evidence="2">
    <location>
        <begin position="439"/>
        <end position="466"/>
    </location>
</feature>
<dbReference type="EMBL" id="JBCNJP010000009">
    <property type="protein sequence ID" value="KAK9073529.1"/>
    <property type="molecule type" value="Genomic_DNA"/>
</dbReference>
<dbReference type="PROSITE" id="PS50102">
    <property type="entry name" value="RRM"/>
    <property type="match status" value="1"/>
</dbReference>
<organism evidence="4 5">
    <name type="scientific">Deinandra increscens subsp. villosa</name>
    <dbReference type="NCBI Taxonomy" id="3103831"/>
    <lineage>
        <taxon>Eukaryota</taxon>
        <taxon>Viridiplantae</taxon>
        <taxon>Streptophyta</taxon>
        <taxon>Embryophyta</taxon>
        <taxon>Tracheophyta</taxon>
        <taxon>Spermatophyta</taxon>
        <taxon>Magnoliopsida</taxon>
        <taxon>eudicotyledons</taxon>
        <taxon>Gunneridae</taxon>
        <taxon>Pentapetalae</taxon>
        <taxon>asterids</taxon>
        <taxon>campanulids</taxon>
        <taxon>Asterales</taxon>
        <taxon>Asteraceae</taxon>
        <taxon>Asteroideae</taxon>
        <taxon>Heliantheae alliance</taxon>
        <taxon>Madieae</taxon>
        <taxon>Madiinae</taxon>
        <taxon>Deinandra</taxon>
    </lineage>
</organism>
<keyword evidence="5" id="KW-1185">Reference proteome</keyword>
<feature type="compositionally biased region" description="Polar residues" evidence="2">
    <location>
        <begin position="449"/>
        <end position="460"/>
    </location>
</feature>
<evidence type="ECO:0000313" key="5">
    <source>
        <dbReference type="Proteomes" id="UP001408789"/>
    </source>
</evidence>
<dbReference type="Proteomes" id="UP001408789">
    <property type="component" value="Unassembled WGS sequence"/>
</dbReference>
<dbReference type="GO" id="GO:0003723">
    <property type="term" value="F:RNA binding"/>
    <property type="evidence" value="ECO:0007669"/>
    <property type="project" value="UniProtKB-UniRule"/>
</dbReference>
<protein>
    <recommendedName>
        <fullName evidence="3">RRM domain-containing protein</fullName>
    </recommendedName>
</protein>
<proteinExistence type="predicted"/>
<keyword evidence="1" id="KW-0694">RNA-binding</keyword>
<evidence type="ECO:0000256" key="2">
    <source>
        <dbReference type="SAM" id="MobiDB-lite"/>
    </source>
</evidence>
<dbReference type="InterPro" id="IPR035979">
    <property type="entry name" value="RBD_domain_sf"/>
</dbReference>
<dbReference type="SMART" id="SM00360">
    <property type="entry name" value="RRM"/>
    <property type="match status" value="1"/>
</dbReference>
<dbReference type="CDD" id="cd00590">
    <property type="entry name" value="RRM_SF"/>
    <property type="match status" value="1"/>
</dbReference>
<gene>
    <name evidence="4" type="ORF">SSX86_007853</name>
</gene>
<evidence type="ECO:0000259" key="3">
    <source>
        <dbReference type="PROSITE" id="PS50102"/>
    </source>
</evidence>
<name>A0AAP0H5E0_9ASTR</name>
<reference evidence="4 5" key="1">
    <citation type="submission" date="2024-04" db="EMBL/GenBank/DDBJ databases">
        <title>The reference genome of an endangered Asteraceae, Deinandra increscens subsp. villosa, native to the Central Coast of California.</title>
        <authorList>
            <person name="Guilliams M."/>
            <person name="Hasenstab-Lehman K."/>
            <person name="Meyer R."/>
            <person name="Mcevoy S."/>
        </authorList>
    </citation>
    <scope>NUCLEOTIDE SEQUENCE [LARGE SCALE GENOMIC DNA]</scope>
    <source>
        <tissue evidence="4">Leaf</tissue>
    </source>
</reference>
<feature type="domain" description="RRM" evidence="3">
    <location>
        <begin position="17"/>
        <end position="94"/>
    </location>
</feature>
<dbReference type="InterPro" id="IPR000504">
    <property type="entry name" value="RRM_dom"/>
</dbReference>
<evidence type="ECO:0000256" key="1">
    <source>
        <dbReference type="PROSITE-ProRule" id="PRU00176"/>
    </source>
</evidence>